<evidence type="ECO:0000313" key="2">
    <source>
        <dbReference type="Proteomes" id="UP001197236"/>
    </source>
</evidence>
<proteinExistence type="predicted"/>
<comment type="caution">
    <text evidence="1">The sequence shown here is derived from an EMBL/GenBank/DDBJ whole genome shotgun (WGS) entry which is preliminary data.</text>
</comment>
<evidence type="ECO:0000313" key="1">
    <source>
        <dbReference type="EMBL" id="MBW1256681.1"/>
    </source>
</evidence>
<name>A0ABS6VBI7_9GAMM</name>
<gene>
    <name evidence="1" type="ORF">KYI95_05595</name>
</gene>
<dbReference type="EMBL" id="JAHVXZ010000002">
    <property type="protein sequence ID" value="MBW1256681.1"/>
    <property type="molecule type" value="Genomic_DNA"/>
</dbReference>
<dbReference type="Proteomes" id="UP001197236">
    <property type="component" value="Unassembled WGS sequence"/>
</dbReference>
<accession>A0ABS6VBI7</accession>
<protein>
    <submittedName>
        <fullName evidence="1">Uncharacterized protein</fullName>
    </submittedName>
</protein>
<reference evidence="1 2" key="1">
    <citation type="submission" date="2021-07" db="EMBL/GenBank/DDBJ databases">
        <title>A novel phosphonate cluster across the Pantoea species complex is important for pathogenicity in onion.</title>
        <authorList>
            <person name="Zhao M."/>
            <person name="Stice S."/>
            <person name="Shin G.Y."/>
            <person name="Coutinho T."/>
            <person name="Gitaitis R."/>
            <person name="Kvitko B."/>
            <person name="Dutta B."/>
        </authorList>
    </citation>
    <scope>NUCLEOTIDE SEQUENCE [LARGE SCALE GENOMIC DNA]</scope>
    <source>
        <strain evidence="1 2">BD 382</strain>
    </source>
</reference>
<keyword evidence="2" id="KW-1185">Reference proteome</keyword>
<sequence length="98" mass="11147">MVLLRLPVLAERRFRTIQAHSNALFEPHCVISDETNAGYWGKKEHGGLVLFDWERFELDSPATDLAPLVKCMGVEEEYRAIATKLFVILLVGSMLVSW</sequence>
<dbReference type="RefSeq" id="WP_218994828.1">
    <property type="nucleotide sequence ID" value="NZ_JAHVXU010000002.1"/>
</dbReference>
<organism evidence="1 2">
    <name type="scientific">Pantoea allii</name>
    <dbReference type="NCBI Taxonomy" id="574096"/>
    <lineage>
        <taxon>Bacteria</taxon>
        <taxon>Pseudomonadati</taxon>
        <taxon>Pseudomonadota</taxon>
        <taxon>Gammaproteobacteria</taxon>
        <taxon>Enterobacterales</taxon>
        <taxon>Erwiniaceae</taxon>
        <taxon>Pantoea</taxon>
    </lineage>
</organism>